<name>A0ABQ2DUJ3_9MICC</name>
<gene>
    <name evidence="2" type="ORF">GCM10007173_33130</name>
</gene>
<proteinExistence type="predicted"/>
<dbReference type="RefSeq" id="WP_188687215.1">
    <property type="nucleotide sequence ID" value="NZ_BMKX01000011.1"/>
</dbReference>
<dbReference type="Pfam" id="PF22294">
    <property type="entry name" value="DUF6966"/>
    <property type="match status" value="1"/>
</dbReference>
<evidence type="ECO:0000313" key="2">
    <source>
        <dbReference type="EMBL" id="GGJ71619.1"/>
    </source>
</evidence>
<comment type="caution">
    <text evidence="2">The sequence shown here is derived from an EMBL/GenBank/DDBJ whole genome shotgun (WGS) entry which is preliminary data.</text>
</comment>
<dbReference type="Proteomes" id="UP000606115">
    <property type="component" value="Unassembled WGS sequence"/>
</dbReference>
<feature type="domain" description="DUF6966" evidence="1">
    <location>
        <begin position="34"/>
        <end position="71"/>
    </location>
</feature>
<dbReference type="GeneID" id="303305646"/>
<protein>
    <recommendedName>
        <fullName evidence="1">DUF6966 domain-containing protein</fullName>
    </recommendedName>
</protein>
<organism evidence="2 3">
    <name type="scientific">Glutamicibacter ardleyensis</name>
    <dbReference type="NCBI Taxonomy" id="225894"/>
    <lineage>
        <taxon>Bacteria</taxon>
        <taxon>Bacillati</taxon>
        <taxon>Actinomycetota</taxon>
        <taxon>Actinomycetes</taxon>
        <taxon>Micrococcales</taxon>
        <taxon>Micrococcaceae</taxon>
        <taxon>Glutamicibacter</taxon>
    </lineage>
</organism>
<keyword evidence="3" id="KW-1185">Reference proteome</keyword>
<evidence type="ECO:0000259" key="1">
    <source>
        <dbReference type="Pfam" id="PF22294"/>
    </source>
</evidence>
<evidence type="ECO:0000313" key="3">
    <source>
        <dbReference type="Proteomes" id="UP000606115"/>
    </source>
</evidence>
<accession>A0ABQ2DUJ3</accession>
<dbReference type="EMBL" id="BMKX01000011">
    <property type="protein sequence ID" value="GGJ71619.1"/>
    <property type="molecule type" value="Genomic_DNA"/>
</dbReference>
<sequence>MATLNQTLDEVREAIATLHRAVVHDRDSRRSRTADWLDSLFADIETPAQLRESANEALKLYRGGMGSFQDVGTAVMAQAVDGLHAALGAARSAALRN</sequence>
<dbReference type="InterPro" id="IPR054239">
    <property type="entry name" value="DUF6966"/>
</dbReference>
<reference evidence="3" key="1">
    <citation type="journal article" date="2019" name="Int. J. Syst. Evol. Microbiol.">
        <title>The Global Catalogue of Microorganisms (GCM) 10K type strain sequencing project: providing services to taxonomists for standard genome sequencing and annotation.</title>
        <authorList>
            <consortium name="The Broad Institute Genomics Platform"/>
            <consortium name="The Broad Institute Genome Sequencing Center for Infectious Disease"/>
            <person name="Wu L."/>
            <person name="Ma J."/>
        </authorList>
    </citation>
    <scope>NUCLEOTIDE SEQUENCE [LARGE SCALE GENOMIC DNA]</scope>
    <source>
        <strain evidence="3">CGMCC 1.3685</strain>
    </source>
</reference>